<gene>
    <name evidence="5" type="ORF">GCM10010832_11730</name>
</gene>
<dbReference type="Pfam" id="PF02678">
    <property type="entry name" value="Pirin"/>
    <property type="match status" value="1"/>
</dbReference>
<dbReference type="InterPro" id="IPR003829">
    <property type="entry name" value="Pirin_N_dom"/>
</dbReference>
<dbReference type="Proteomes" id="UP000599179">
    <property type="component" value="Unassembled WGS sequence"/>
</dbReference>
<organism evidence="5 6">
    <name type="scientific">Psychroflexus planctonicus</name>
    <dbReference type="NCBI Taxonomy" id="1526575"/>
    <lineage>
        <taxon>Bacteria</taxon>
        <taxon>Pseudomonadati</taxon>
        <taxon>Bacteroidota</taxon>
        <taxon>Flavobacteriia</taxon>
        <taxon>Flavobacteriales</taxon>
        <taxon>Flavobacteriaceae</taxon>
        <taxon>Psychroflexus</taxon>
    </lineage>
</organism>
<dbReference type="CDD" id="cd02910">
    <property type="entry name" value="cupin_Yhhw_N"/>
    <property type="match status" value="1"/>
</dbReference>
<dbReference type="InterPro" id="IPR011051">
    <property type="entry name" value="RmlC_Cupin_sf"/>
</dbReference>
<evidence type="ECO:0000259" key="3">
    <source>
        <dbReference type="Pfam" id="PF02678"/>
    </source>
</evidence>
<proteinExistence type="inferred from homology"/>
<evidence type="ECO:0000313" key="5">
    <source>
        <dbReference type="EMBL" id="GGE33155.1"/>
    </source>
</evidence>
<dbReference type="PIRSF" id="PIRSF006232">
    <property type="entry name" value="Pirin"/>
    <property type="match status" value="1"/>
</dbReference>
<accession>A0ABQ1SGE5</accession>
<comment type="caution">
    <text evidence="5">The sequence shown here is derived from an EMBL/GenBank/DDBJ whole genome shotgun (WGS) entry which is preliminary data.</text>
</comment>
<evidence type="ECO:0008006" key="7">
    <source>
        <dbReference type="Google" id="ProtNLM"/>
    </source>
</evidence>
<evidence type="ECO:0000256" key="2">
    <source>
        <dbReference type="RuleBase" id="RU003457"/>
    </source>
</evidence>
<reference evidence="6" key="1">
    <citation type="journal article" date="2019" name="Int. J. Syst. Evol. Microbiol.">
        <title>The Global Catalogue of Microorganisms (GCM) 10K type strain sequencing project: providing services to taxonomists for standard genome sequencing and annotation.</title>
        <authorList>
            <consortium name="The Broad Institute Genomics Platform"/>
            <consortium name="The Broad Institute Genome Sequencing Center for Infectious Disease"/>
            <person name="Wu L."/>
            <person name="Ma J."/>
        </authorList>
    </citation>
    <scope>NUCLEOTIDE SEQUENCE [LARGE SCALE GENOMIC DNA]</scope>
    <source>
        <strain evidence="6">CGMCC 1.12931</strain>
    </source>
</reference>
<protein>
    <recommendedName>
        <fullName evidence="7">Pirin family protein</fullName>
    </recommendedName>
</protein>
<dbReference type="PANTHER" id="PTHR43212">
    <property type="entry name" value="QUERCETIN 2,3-DIOXYGENASE"/>
    <property type="match status" value="1"/>
</dbReference>
<dbReference type="PANTHER" id="PTHR43212:SF3">
    <property type="entry name" value="QUERCETIN 2,3-DIOXYGENASE"/>
    <property type="match status" value="1"/>
</dbReference>
<dbReference type="InterPro" id="IPR041602">
    <property type="entry name" value="Quercetinase_C"/>
</dbReference>
<keyword evidence="6" id="KW-1185">Reference proteome</keyword>
<evidence type="ECO:0000313" key="6">
    <source>
        <dbReference type="Proteomes" id="UP000599179"/>
    </source>
</evidence>
<comment type="similarity">
    <text evidence="1 2">Belongs to the pirin family.</text>
</comment>
<dbReference type="EMBL" id="BMGM01000004">
    <property type="protein sequence ID" value="GGE33155.1"/>
    <property type="molecule type" value="Genomic_DNA"/>
</dbReference>
<feature type="domain" description="Pirin N-terminal" evidence="3">
    <location>
        <begin position="8"/>
        <end position="120"/>
    </location>
</feature>
<evidence type="ECO:0000256" key="1">
    <source>
        <dbReference type="ARBA" id="ARBA00008416"/>
    </source>
</evidence>
<feature type="domain" description="Quercetin 2,3-dioxygenase C-terminal cupin" evidence="4">
    <location>
        <begin position="148"/>
        <end position="233"/>
    </location>
</feature>
<dbReference type="SUPFAM" id="SSF51182">
    <property type="entry name" value="RmlC-like cupins"/>
    <property type="match status" value="1"/>
</dbReference>
<dbReference type="RefSeq" id="WP_188458165.1">
    <property type="nucleotide sequence ID" value="NZ_BMGM01000004.1"/>
</dbReference>
<evidence type="ECO:0000259" key="4">
    <source>
        <dbReference type="Pfam" id="PF17954"/>
    </source>
</evidence>
<dbReference type="InterPro" id="IPR014710">
    <property type="entry name" value="RmlC-like_jellyroll"/>
</dbReference>
<name>A0ABQ1SGE5_9FLAO</name>
<sequence>MKTTFHPANKRGHANHGWLNTHHSFSFASYFDPNNMNFGALRVLNDDVVAPNMGFGTHPHENMEIISIPLSGDLEHQDNMGNKSIIKSGEIQVMSGGTGVQHSEKNKNADLPVNFLQIWVFPNKKNVQPRYDQQKIDPEKVHNQFGQILSPNPDDDGVWIHQNAWFYLGRFDETLQKNFNLKDTKNGVYVFILKGKAQIENQVLNQKDAFGIWETEEFQMHIEAKSEILMMEVPMDF</sequence>
<dbReference type="InterPro" id="IPR012093">
    <property type="entry name" value="Pirin"/>
</dbReference>
<dbReference type="Gene3D" id="2.60.120.10">
    <property type="entry name" value="Jelly Rolls"/>
    <property type="match status" value="2"/>
</dbReference>
<dbReference type="Pfam" id="PF17954">
    <property type="entry name" value="Pirin_C_2"/>
    <property type="match status" value="1"/>
</dbReference>